<proteinExistence type="predicted"/>
<dbReference type="EMBL" id="CAKOFQ010008195">
    <property type="protein sequence ID" value="CAH2012581.1"/>
    <property type="molecule type" value="Genomic_DNA"/>
</dbReference>
<keyword evidence="2" id="KW-1185">Reference proteome</keyword>
<evidence type="ECO:0000313" key="1">
    <source>
        <dbReference type="EMBL" id="CAH2012581.1"/>
    </source>
</evidence>
<sequence>MSRYRKCPVRGC</sequence>
<reference evidence="1" key="1">
    <citation type="submission" date="2022-03" db="EMBL/GenBank/DDBJ databases">
        <authorList>
            <person name="Sayadi A."/>
        </authorList>
    </citation>
    <scope>NUCLEOTIDE SEQUENCE</scope>
</reference>
<evidence type="ECO:0000313" key="2">
    <source>
        <dbReference type="Proteomes" id="UP001152888"/>
    </source>
</evidence>
<dbReference type="Proteomes" id="UP001152888">
    <property type="component" value="Unassembled WGS sequence"/>
</dbReference>
<accession>A0A9P0Q6A7</accession>
<organism evidence="1 2">
    <name type="scientific">Acanthoscelides obtectus</name>
    <name type="common">Bean weevil</name>
    <name type="synonym">Bruchus obtectus</name>
    <dbReference type="NCBI Taxonomy" id="200917"/>
    <lineage>
        <taxon>Eukaryota</taxon>
        <taxon>Metazoa</taxon>
        <taxon>Ecdysozoa</taxon>
        <taxon>Arthropoda</taxon>
        <taxon>Hexapoda</taxon>
        <taxon>Insecta</taxon>
        <taxon>Pterygota</taxon>
        <taxon>Neoptera</taxon>
        <taxon>Endopterygota</taxon>
        <taxon>Coleoptera</taxon>
        <taxon>Polyphaga</taxon>
        <taxon>Cucujiformia</taxon>
        <taxon>Chrysomeloidea</taxon>
        <taxon>Chrysomelidae</taxon>
        <taxon>Bruchinae</taxon>
        <taxon>Bruchini</taxon>
        <taxon>Acanthoscelides</taxon>
    </lineage>
</organism>
<name>A0A9P0Q6A7_ACAOB</name>
<comment type="caution">
    <text evidence="1">The sequence shown here is derived from an EMBL/GenBank/DDBJ whole genome shotgun (WGS) entry which is preliminary data.</text>
</comment>
<protein>
    <submittedName>
        <fullName evidence="1">Uncharacterized protein</fullName>
    </submittedName>
</protein>
<gene>
    <name evidence="1" type="ORF">ACAOBT_LOCUS32915</name>
</gene>